<comment type="caution">
    <text evidence="2">The sequence shown here is derived from an EMBL/GenBank/DDBJ whole genome shotgun (WGS) entry which is preliminary data.</text>
</comment>
<proteinExistence type="predicted"/>
<evidence type="ECO:0000313" key="3">
    <source>
        <dbReference type="Proteomes" id="UP001374584"/>
    </source>
</evidence>
<dbReference type="Proteomes" id="UP001374584">
    <property type="component" value="Unassembled WGS sequence"/>
</dbReference>
<accession>A0AAN9RDY4</accession>
<protein>
    <submittedName>
        <fullName evidence="2">Uncharacterized protein</fullName>
    </submittedName>
</protein>
<keyword evidence="3" id="KW-1185">Reference proteome</keyword>
<evidence type="ECO:0000256" key="1">
    <source>
        <dbReference type="SAM" id="MobiDB-lite"/>
    </source>
</evidence>
<feature type="region of interest" description="Disordered" evidence="1">
    <location>
        <begin position="289"/>
        <end position="339"/>
    </location>
</feature>
<organism evidence="2 3">
    <name type="scientific">Phaseolus coccineus</name>
    <name type="common">Scarlet runner bean</name>
    <name type="synonym">Phaseolus multiflorus</name>
    <dbReference type="NCBI Taxonomy" id="3886"/>
    <lineage>
        <taxon>Eukaryota</taxon>
        <taxon>Viridiplantae</taxon>
        <taxon>Streptophyta</taxon>
        <taxon>Embryophyta</taxon>
        <taxon>Tracheophyta</taxon>
        <taxon>Spermatophyta</taxon>
        <taxon>Magnoliopsida</taxon>
        <taxon>eudicotyledons</taxon>
        <taxon>Gunneridae</taxon>
        <taxon>Pentapetalae</taxon>
        <taxon>rosids</taxon>
        <taxon>fabids</taxon>
        <taxon>Fabales</taxon>
        <taxon>Fabaceae</taxon>
        <taxon>Papilionoideae</taxon>
        <taxon>50 kb inversion clade</taxon>
        <taxon>NPAAA clade</taxon>
        <taxon>indigoferoid/millettioid clade</taxon>
        <taxon>Phaseoleae</taxon>
        <taxon>Phaseolus</taxon>
    </lineage>
</organism>
<gene>
    <name evidence="2" type="ORF">VNO80_09702</name>
</gene>
<evidence type="ECO:0000313" key="2">
    <source>
        <dbReference type="EMBL" id="KAK7367684.1"/>
    </source>
</evidence>
<feature type="compositionally biased region" description="Polar residues" evidence="1">
    <location>
        <begin position="299"/>
        <end position="308"/>
    </location>
</feature>
<sequence>MKLSLKFQGDENHEQHSAQIMTAKVPITILNKPFLSAVTATTATNSVSEFSFALSSNFTSGPSLRVSYTPTASQPFTLSLKSGLGLFGSPLHSPLVFSANFSLFPTPTPFFSLQFKPQFGHFSLHKTVFSDTPPPLSPLPPTPQIVSNESSSGWQNLNLEPCGIRDQSHPNVLENSKNDAKHALSPAVRVMARTLVPVTKGFFLNFRWGVNFPRNFGSKMPSLTVIKIGLERVEDEKESNNNNSQKKRVSSEIDLKEMCFWMGRDLENVERENREMKRVLDEMKMGISTSRKEMVLQPNKVSENSSGELQRRRSYKSGRQEDEKKVQPNKSQSVATDVESELQKAIKAATS</sequence>
<reference evidence="2 3" key="1">
    <citation type="submission" date="2024-01" db="EMBL/GenBank/DDBJ databases">
        <title>The genomes of 5 underutilized Papilionoideae crops provide insights into root nodulation and disease resistanc.</title>
        <authorList>
            <person name="Jiang F."/>
        </authorList>
    </citation>
    <scope>NUCLEOTIDE SEQUENCE [LARGE SCALE GENOMIC DNA]</scope>
    <source>
        <strain evidence="2">JINMINGXINNONG_FW02</strain>
        <tissue evidence="2">Leaves</tissue>
    </source>
</reference>
<dbReference type="PANTHER" id="PTHR34285">
    <property type="entry name" value="OS08G0510800 PROTEIN"/>
    <property type="match status" value="1"/>
</dbReference>
<dbReference type="PANTHER" id="PTHR34285:SF6">
    <property type="entry name" value="TRANSMEMBRANE PROTEIN"/>
    <property type="match status" value="1"/>
</dbReference>
<dbReference type="AlphaFoldDB" id="A0AAN9RDY4"/>
<name>A0AAN9RDY4_PHACN</name>
<dbReference type="EMBL" id="JAYMYR010000004">
    <property type="protein sequence ID" value="KAK7367684.1"/>
    <property type="molecule type" value="Genomic_DNA"/>
</dbReference>